<keyword evidence="2" id="KW-1133">Transmembrane helix</keyword>
<evidence type="ECO:0000313" key="3">
    <source>
        <dbReference type="EMBL" id="KAJ0185965.1"/>
    </source>
</evidence>
<evidence type="ECO:0000256" key="1">
    <source>
        <dbReference type="SAM" id="MobiDB-lite"/>
    </source>
</evidence>
<dbReference type="Gramene" id="rna-gnl|WGS:NBSK|LSAT_9X15181_mrna">
    <property type="protein sequence ID" value="cds-PLY70903.1"/>
    <property type="gene ID" value="gene-LSAT_9X15181"/>
</dbReference>
<dbReference type="OrthoDB" id="1924921at2759"/>
<keyword evidence="4" id="KW-1185">Reference proteome</keyword>
<name>A0A9R1WNP2_LACSA</name>
<dbReference type="GO" id="GO:0005384">
    <property type="term" value="F:manganese ion transmembrane transporter activity"/>
    <property type="evidence" value="ECO:0000318"/>
    <property type="project" value="GO_Central"/>
</dbReference>
<evidence type="ECO:0000256" key="2">
    <source>
        <dbReference type="SAM" id="Phobius"/>
    </source>
</evidence>
<feature type="compositionally biased region" description="Low complexity" evidence="1">
    <location>
        <begin position="46"/>
        <end position="59"/>
    </location>
</feature>
<gene>
    <name evidence="3" type="ORF">LSAT_V11C900460650</name>
</gene>
<dbReference type="Gramene" id="rna-gnl|WGS:NBSK|LSAT_0X45120_mrna">
    <property type="protein sequence ID" value="cds-PLY63146.1"/>
    <property type="gene ID" value="gene-LSAT_0X45120"/>
</dbReference>
<dbReference type="PANTHER" id="PTHR38937">
    <property type="entry name" value="MEMBRANE PROTEIN OF ER BODY-LIKE PROTEIN"/>
    <property type="match status" value="1"/>
</dbReference>
<accession>A0A2J6K749</accession>
<dbReference type="EMBL" id="NBSK02000009">
    <property type="protein sequence ID" value="KAJ0185965.1"/>
    <property type="molecule type" value="Genomic_DNA"/>
</dbReference>
<dbReference type="Proteomes" id="UP000235145">
    <property type="component" value="Unassembled WGS sequence"/>
</dbReference>
<keyword evidence="2" id="KW-0812">Transmembrane</keyword>
<feature type="transmembrane region" description="Helical" evidence="2">
    <location>
        <begin position="390"/>
        <end position="412"/>
    </location>
</feature>
<feature type="transmembrane region" description="Helical" evidence="2">
    <location>
        <begin position="481"/>
        <end position="504"/>
    </location>
</feature>
<proteinExistence type="predicted"/>
<accession>A0A9R1WNP2</accession>
<dbReference type="GO" id="GO:0016020">
    <property type="term" value="C:membrane"/>
    <property type="evidence" value="ECO:0000318"/>
    <property type="project" value="GO_Central"/>
</dbReference>
<evidence type="ECO:0008006" key="5">
    <source>
        <dbReference type="Google" id="ProtNLM"/>
    </source>
</evidence>
<dbReference type="GO" id="GO:0005381">
    <property type="term" value="F:iron ion transmembrane transporter activity"/>
    <property type="evidence" value="ECO:0000318"/>
    <property type="project" value="GO_Central"/>
</dbReference>
<keyword evidence="2" id="KW-0472">Membrane</keyword>
<comment type="caution">
    <text evidence="3">The sequence shown here is derived from an EMBL/GenBank/DDBJ whole genome shotgun (WGS) entry which is preliminary data.</text>
</comment>
<feature type="transmembrane region" description="Helical" evidence="2">
    <location>
        <begin position="516"/>
        <end position="534"/>
    </location>
</feature>
<organism evidence="3 4">
    <name type="scientific">Lactuca sativa</name>
    <name type="common">Garden lettuce</name>
    <dbReference type="NCBI Taxonomy" id="4236"/>
    <lineage>
        <taxon>Eukaryota</taxon>
        <taxon>Viridiplantae</taxon>
        <taxon>Streptophyta</taxon>
        <taxon>Embryophyta</taxon>
        <taxon>Tracheophyta</taxon>
        <taxon>Spermatophyta</taxon>
        <taxon>Magnoliopsida</taxon>
        <taxon>eudicotyledons</taxon>
        <taxon>Gunneridae</taxon>
        <taxon>Pentapetalae</taxon>
        <taxon>asterids</taxon>
        <taxon>campanulids</taxon>
        <taxon>Asterales</taxon>
        <taxon>Asteraceae</taxon>
        <taxon>Cichorioideae</taxon>
        <taxon>Cichorieae</taxon>
        <taxon>Lactucinae</taxon>
        <taxon>Lactuca</taxon>
    </lineage>
</organism>
<dbReference type="GO" id="GO:0030026">
    <property type="term" value="P:intracellular manganese ion homeostasis"/>
    <property type="evidence" value="ECO:0000318"/>
    <property type="project" value="GO_Central"/>
</dbReference>
<dbReference type="InterPro" id="IPR052843">
    <property type="entry name" value="ER_body_metal_sequester"/>
</dbReference>
<evidence type="ECO:0000313" key="4">
    <source>
        <dbReference type="Proteomes" id="UP000235145"/>
    </source>
</evidence>
<protein>
    <recommendedName>
        <fullName evidence="5">Membrane protein of ER body-like protein</fullName>
    </recommendedName>
</protein>
<feature type="region of interest" description="Disordered" evidence="1">
    <location>
        <begin position="32"/>
        <end position="63"/>
    </location>
</feature>
<feature type="transmembrane region" description="Helical" evidence="2">
    <location>
        <begin position="446"/>
        <end position="469"/>
    </location>
</feature>
<dbReference type="PANTHER" id="PTHR38937:SF2">
    <property type="entry name" value="MEMBRANE PROTEIN OF ER BODY-LIKE PROTEIN ISOFORM X1"/>
    <property type="match status" value="1"/>
</dbReference>
<dbReference type="GO" id="GO:0010168">
    <property type="term" value="C:ER body"/>
    <property type="evidence" value="ECO:0000318"/>
    <property type="project" value="GO_Central"/>
</dbReference>
<feature type="transmembrane region" description="Helical" evidence="2">
    <location>
        <begin position="364"/>
        <end position="384"/>
    </location>
</feature>
<reference evidence="3 4" key="1">
    <citation type="journal article" date="2017" name="Nat. Commun.">
        <title>Genome assembly with in vitro proximity ligation data and whole-genome triplication in lettuce.</title>
        <authorList>
            <person name="Reyes-Chin-Wo S."/>
            <person name="Wang Z."/>
            <person name="Yang X."/>
            <person name="Kozik A."/>
            <person name="Arikit S."/>
            <person name="Song C."/>
            <person name="Xia L."/>
            <person name="Froenicke L."/>
            <person name="Lavelle D.O."/>
            <person name="Truco M.J."/>
            <person name="Xia R."/>
            <person name="Zhu S."/>
            <person name="Xu C."/>
            <person name="Xu H."/>
            <person name="Xu X."/>
            <person name="Cox K."/>
            <person name="Korf I."/>
            <person name="Meyers B.C."/>
            <person name="Michelmore R.W."/>
        </authorList>
    </citation>
    <scope>NUCLEOTIDE SEQUENCE [LARGE SCALE GENOMIC DNA]</scope>
    <source>
        <strain evidence="4">cv. Salinas</strain>
        <tissue evidence="3">Seedlings</tissue>
    </source>
</reference>
<sequence length="569" mass="61022">MVEAIGDQYDPETSEAIEVGLKAIATVDKSAIVGPSGSSEVADGGSSENSSSEDSSSSSTDDEISDILKFDENMYKKIEASHSHSHVDAGESSGVAGEVVEEEIVELEFEKVKPKLSTHSMHCPNCKAEVTKVILRRKVITFRSPEPAVVPVEEPQRDPNDLVGCLSCLSLFTCSGNGCFNPFDIFRKKPDPANVLPPQTTVEGTTATPVVTENENCLSMFLVFKKKQKVAETAVDPQQSDPVLVNREVIIPDQSTLPKYVTGNTSIAKGQPSVASPQPPSTVILKDKEVTSVVDNDGEKKRLLGGNRLPYIPPSTNVPVDDDTTIDVETEEPTENEVVMDAAVGGRRTWFGYEGILAEILKSIVYGGLMEVIASLSIVASAAASDTATLNIIALALASLMGGIIIIGHNLWDLRDDCHKETPNQQTEGGGGAINKYKELLGRINYFPLHAFFAILSFVIFGMVPPVAYGFTFHKTNDRDFTMSAVAITSLLCVSLLAIFKAFINECGVLDYFKTVVYYITTAVSTSGVSYVAGNLVTRLVTELGLFDTSLGGGMSLLPHASTTSLASF</sequence>
<dbReference type="AlphaFoldDB" id="A0A9R1WNP2"/>